<name>A0A2U1DFL2_9LACO</name>
<reference evidence="1 2" key="1">
    <citation type="submission" date="2018-04" db="EMBL/GenBank/DDBJ databases">
        <title>Genomic Encyclopedia of Type Strains, Phase IV (KMG-IV): sequencing the most valuable type-strain genomes for metagenomic binning, comparative biology and taxonomic classification.</title>
        <authorList>
            <person name="Goeker M."/>
        </authorList>
    </citation>
    <scope>NUCLEOTIDE SEQUENCE [LARGE SCALE GENOMIC DNA]</scope>
    <source>
        <strain evidence="1 2">DSM 28795</strain>
    </source>
</reference>
<evidence type="ECO:0000313" key="2">
    <source>
        <dbReference type="Proteomes" id="UP000245433"/>
    </source>
</evidence>
<gene>
    <name evidence="1" type="ORF">C7384_101379</name>
</gene>
<protein>
    <submittedName>
        <fullName evidence="1">Uncharacterized protein</fullName>
    </submittedName>
</protein>
<sequence length="223" mass="25070">MSDQPMRTHYWSRNISPLVDDGLLAVPILSPSVRYKQAAQLALIKNQQKIAAAIKIDLTLTDKQKQAQLAALNQDLQRAKLALYQANSLSAIQPIIQQADLAMVQQHAIGLPLNLQKQQAQATIRQTSQQLLLKINNDSRLSQTIQEQQQEKIRIEARKANQIIDQAQDAQQIANGQNMGLFKIRYQASLITDFVQAGGLGLPKPISLNQWRVDLRSFFEKDN</sequence>
<accession>A0A2U1DFL2</accession>
<keyword evidence="2" id="KW-1185">Reference proteome</keyword>
<dbReference type="Proteomes" id="UP000245433">
    <property type="component" value="Unassembled WGS sequence"/>
</dbReference>
<dbReference type="EMBL" id="QEKT01000001">
    <property type="protein sequence ID" value="PVY86460.1"/>
    <property type="molecule type" value="Genomic_DNA"/>
</dbReference>
<evidence type="ECO:0000313" key="1">
    <source>
        <dbReference type="EMBL" id="PVY86460.1"/>
    </source>
</evidence>
<dbReference type="RefSeq" id="WP_089937862.1">
    <property type="nucleotide sequence ID" value="NZ_CAKOEX010000001.1"/>
</dbReference>
<organism evidence="1 2">
    <name type="scientific">Convivina intestini</name>
    <dbReference type="NCBI Taxonomy" id="1505726"/>
    <lineage>
        <taxon>Bacteria</taxon>
        <taxon>Bacillati</taxon>
        <taxon>Bacillota</taxon>
        <taxon>Bacilli</taxon>
        <taxon>Lactobacillales</taxon>
        <taxon>Lactobacillaceae</taxon>
        <taxon>Convivina</taxon>
    </lineage>
</organism>
<dbReference type="AlphaFoldDB" id="A0A2U1DFL2"/>
<proteinExistence type="predicted"/>
<comment type="caution">
    <text evidence="1">The sequence shown here is derived from an EMBL/GenBank/DDBJ whole genome shotgun (WGS) entry which is preliminary data.</text>
</comment>